<dbReference type="PANTHER" id="PTHR12203:SF118">
    <property type="entry name" value="BETA-1,2-XYLOSYLTRANSFERASE 1"/>
    <property type="match status" value="1"/>
</dbReference>
<dbReference type="EMBL" id="KZ293743">
    <property type="protein sequence ID" value="PBK80585.1"/>
    <property type="molecule type" value="Genomic_DNA"/>
</dbReference>
<dbReference type="Proteomes" id="UP000217790">
    <property type="component" value="Unassembled WGS sequence"/>
</dbReference>
<dbReference type="InterPro" id="IPR051091">
    <property type="entry name" value="O-Glucosyltr/Glycosyltrsf_90"/>
</dbReference>
<evidence type="ECO:0000313" key="3">
    <source>
        <dbReference type="Proteomes" id="UP000217790"/>
    </source>
</evidence>
<keyword evidence="3" id="KW-1185">Reference proteome</keyword>
<feature type="domain" description="Glycosyl transferase CAP10" evidence="1">
    <location>
        <begin position="8"/>
        <end position="112"/>
    </location>
</feature>
<evidence type="ECO:0000259" key="1">
    <source>
        <dbReference type="Pfam" id="PF05686"/>
    </source>
</evidence>
<accession>A0A2H3CBY2</accession>
<sequence length="133" mass="16030">MYEFVRVRSQKDQARYKYIFDIDGNAWSGRFKWLLSSHALIFKSTVYPEWLMPWVHYIPIQIDFSDLWDTLVFFRGDLKGDNNHEDLARKIASAGRDWSRTFWRKEDMTAYNYSFPGVCPDYEHRSRSNVLFP</sequence>
<dbReference type="AlphaFoldDB" id="A0A2H3CBY2"/>
<dbReference type="InterPro" id="IPR006598">
    <property type="entry name" value="CAP10"/>
</dbReference>
<evidence type="ECO:0000313" key="2">
    <source>
        <dbReference type="EMBL" id="PBK80585.1"/>
    </source>
</evidence>
<organism evidence="2 3">
    <name type="scientific">Armillaria gallica</name>
    <name type="common">Bulbous honey fungus</name>
    <name type="synonym">Armillaria bulbosa</name>
    <dbReference type="NCBI Taxonomy" id="47427"/>
    <lineage>
        <taxon>Eukaryota</taxon>
        <taxon>Fungi</taxon>
        <taxon>Dikarya</taxon>
        <taxon>Basidiomycota</taxon>
        <taxon>Agaricomycotina</taxon>
        <taxon>Agaricomycetes</taxon>
        <taxon>Agaricomycetidae</taxon>
        <taxon>Agaricales</taxon>
        <taxon>Marasmiineae</taxon>
        <taxon>Physalacriaceae</taxon>
        <taxon>Armillaria</taxon>
    </lineage>
</organism>
<dbReference type="OrthoDB" id="541052at2759"/>
<name>A0A2H3CBY2_ARMGA</name>
<dbReference type="InParanoid" id="A0A2H3CBY2"/>
<dbReference type="PANTHER" id="PTHR12203">
    <property type="entry name" value="KDEL LYS-ASP-GLU-LEU CONTAINING - RELATED"/>
    <property type="match status" value="1"/>
</dbReference>
<protein>
    <recommendedName>
        <fullName evidence="1">Glycosyl transferase CAP10 domain-containing protein</fullName>
    </recommendedName>
</protein>
<reference evidence="3" key="1">
    <citation type="journal article" date="2017" name="Nat. Ecol. Evol.">
        <title>Genome expansion and lineage-specific genetic innovations in the forest pathogenic fungi Armillaria.</title>
        <authorList>
            <person name="Sipos G."/>
            <person name="Prasanna A.N."/>
            <person name="Walter M.C."/>
            <person name="O'Connor E."/>
            <person name="Balint B."/>
            <person name="Krizsan K."/>
            <person name="Kiss B."/>
            <person name="Hess J."/>
            <person name="Varga T."/>
            <person name="Slot J."/>
            <person name="Riley R."/>
            <person name="Boka B."/>
            <person name="Rigling D."/>
            <person name="Barry K."/>
            <person name="Lee J."/>
            <person name="Mihaltcheva S."/>
            <person name="LaButti K."/>
            <person name="Lipzen A."/>
            <person name="Waldron R."/>
            <person name="Moloney N.M."/>
            <person name="Sperisen C."/>
            <person name="Kredics L."/>
            <person name="Vagvoelgyi C."/>
            <person name="Patrignani A."/>
            <person name="Fitzpatrick D."/>
            <person name="Nagy I."/>
            <person name="Doyle S."/>
            <person name="Anderson J.B."/>
            <person name="Grigoriev I.V."/>
            <person name="Gueldener U."/>
            <person name="Muensterkoetter M."/>
            <person name="Nagy L.G."/>
        </authorList>
    </citation>
    <scope>NUCLEOTIDE SEQUENCE [LARGE SCALE GENOMIC DNA]</scope>
    <source>
        <strain evidence="3">Ar21-2</strain>
    </source>
</reference>
<proteinExistence type="predicted"/>
<dbReference type="Pfam" id="PF05686">
    <property type="entry name" value="Glyco_transf_90"/>
    <property type="match status" value="1"/>
</dbReference>
<gene>
    <name evidence="2" type="ORF">ARMGADRAFT_1040000</name>
</gene>